<protein>
    <submittedName>
        <fullName evidence="2">Uncharacterized protein</fullName>
    </submittedName>
</protein>
<feature type="compositionally biased region" description="Polar residues" evidence="1">
    <location>
        <begin position="190"/>
        <end position="200"/>
    </location>
</feature>
<name>A0AAN8F5H0_TRICO</name>
<reference evidence="2 3" key="1">
    <citation type="submission" date="2019-10" db="EMBL/GenBank/DDBJ databases">
        <title>Assembly and Annotation for the nematode Trichostrongylus colubriformis.</title>
        <authorList>
            <person name="Martin J."/>
        </authorList>
    </citation>
    <scope>NUCLEOTIDE SEQUENCE [LARGE SCALE GENOMIC DNA]</scope>
    <source>
        <strain evidence="2">G859</strain>
        <tissue evidence="2">Whole worm</tissue>
    </source>
</reference>
<evidence type="ECO:0000256" key="1">
    <source>
        <dbReference type="SAM" id="MobiDB-lite"/>
    </source>
</evidence>
<dbReference type="EMBL" id="WIXE01022078">
    <property type="protein sequence ID" value="KAK5967812.1"/>
    <property type="molecule type" value="Genomic_DNA"/>
</dbReference>
<evidence type="ECO:0000313" key="2">
    <source>
        <dbReference type="EMBL" id="KAK5967812.1"/>
    </source>
</evidence>
<feature type="region of interest" description="Disordered" evidence="1">
    <location>
        <begin position="36"/>
        <end position="74"/>
    </location>
</feature>
<accession>A0AAN8F5H0</accession>
<proteinExistence type="predicted"/>
<feature type="region of interest" description="Disordered" evidence="1">
    <location>
        <begin position="257"/>
        <end position="280"/>
    </location>
</feature>
<keyword evidence="3" id="KW-1185">Reference proteome</keyword>
<feature type="region of interest" description="Disordered" evidence="1">
    <location>
        <begin position="178"/>
        <end position="201"/>
    </location>
</feature>
<sequence length="280" mass="30867">MARMDISATVTKRRSIPRILSSSKKNSWLSPIDTNFIKDDAEDTGGDSFNTLTPKKEEADCSEEDHDTSSLPARTCNRSRGLITLQTGRGRTTPPLSQLKEEIKTEELEAIDDCQEIRVNPMITIRRGAQVHIPSRRVRCQVATNLVTPENCDPSKLTPNEMLLALVNLFAPPVEVEETPPQLEREASFSDDSYSTTGEQTPLADSMEYSQQSAMDSLIHAQQLSMTASTSTSFKQMANDINGSHMSQFSHVSGIAGSQSLSTGHHQVTSPGQCNRNAWR</sequence>
<gene>
    <name evidence="2" type="ORF">GCK32_009002</name>
</gene>
<comment type="caution">
    <text evidence="2">The sequence shown here is derived from an EMBL/GenBank/DDBJ whole genome shotgun (WGS) entry which is preliminary data.</text>
</comment>
<organism evidence="2 3">
    <name type="scientific">Trichostrongylus colubriformis</name>
    <name type="common">Black scour worm</name>
    <dbReference type="NCBI Taxonomy" id="6319"/>
    <lineage>
        <taxon>Eukaryota</taxon>
        <taxon>Metazoa</taxon>
        <taxon>Ecdysozoa</taxon>
        <taxon>Nematoda</taxon>
        <taxon>Chromadorea</taxon>
        <taxon>Rhabditida</taxon>
        <taxon>Rhabditina</taxon>
        <taxon>Rhabditomorpha</taxon>
        <taxon>Strongyloidea</taxon>
        <taxon>Trichostrongylidae</taxon>
        <taxon>Trichostrongylus</taxon>
    </lineage>
</organism>
<evidence type="ECO:0000313" key="3">
    <source>
        <dbReference type="Proteomes" id="UP001331761"/>
    </source>
</evidence>
<dbReference type="Proteomes" id="UP001331761">
    <property type="component" value="Unassembled WGS sequence"/>
</dbReference>
<dbReference type="AlphaFoldDB" id="A0AAN8F5H0"/>